<keyword evidence="2" id="KW-1185">Reference proteome</keyword>
<name>A0AA38ILU5_9CUCU</name>
<accession>A0AA38ILU5</accession>
<comment type="caution">
    <text evidence="1">The sequence shown here is derived from an EMBL/GenBank/DDBJ whole genome shotgun (WGS) entry which is preliminary data.</text>
</comment>
<dbReference type="AlphaFoldDB" id="A0AA38ILU5"/>
<dbReference type="EMBL" id="JALNTZ010000004">
    <property type="protein sequence ID" value="KAJ3656501.1"/>
    <property type="molecule type" value="Genomic_DNA"/>
</dbReference>
<sequence>MERESRTDSVRESHEYVSGDTCGRVWVTQPHLEPPESYPDYRYDGFEGETLTDYTTKFHLGLTIVKRVHTVTITPVPIFLIYSDHLKLGASRLNYIIQLKLGLL</sequence>
<proteinExistence type="predicted"/>
<evidence type="ECO:0000313" key="2">
    <source>
        <dbReference type="Proteomes" id="UP001168821"/>
    </source>
</evidence>
<protein>
    <submittedName>
        <fullName evidence="1">Uncharacterized protein</fullName>
    </submittedName>
</protein>
<dbReference type="Proteomes" id="UP001168821">
    <property type="component" value="Unassembled WGS sequence"/>
</dbReference>
<organism evidence="1 2">
    <name type="scientific">Zophobas morio</name>
    <dbReference type="NCBI Taxonomy" id="2755281"/>
    <lineage>
        <taxon>Eukaryota</taxon>
        <taxon>Metazoa</taxon>
        <taxon>Ecdysozoa</taxon>
        <taxon>Arthropoda</taxon>
        <taxon>Hexapoda</taxon>
        <taxon>Insecta</taxon>
        <taxon>Pterygota</taxon>
        <taxon>Neoptera</taxon>
        <taxon>Endopterygota</taxon>
        <taxon>Coleoptera</taxon>
        <taxon>Polyphaga</taxon>
        <taxon>Cucujiformia</taxon>
        <taxon>Tenebrionidae</taxon>
        <taxon>Zophobas</taxon>
    </lineage>
</organism>
<reference evidence="1" key="1">
    <citation type="journal article" date="2023" name="G3 (Bethesda)">
        <title>Whole genome assemblies of Zophobas morio and Tenebrio molitor.</title>
        <authorList>
            <person name="Kaur S."/>
            <person name="Stinson S.A."/>
            <person name="diCenzo G.C."/>
        </authorList>
    </citation>
    <scope>NUCLEOTIDE SEQUENCE</scope>
    <source>
        <strain evidence="1">QUZm001</strain>
    </source>
</reference>
<evidence type="ECO:0000313" key="1">
    <source>
        <dbReference type="EMBL" id="KAJ3656501.1"/>
    </source>
</evidence>
<gene>
    <name evidence="1" type="ORF">Zmor_015574</name>
</gene>